<feature type="domain" description="Xrn1 N-terminal" evidence="8">
    <location>
        <begin position="1"/>
        <end position="227"/>
    </location>
</feature>
<gene>
    <name evidence="13" type="ORF">PCON_09340</name>
</gene>
<dbReference type="Pfam" id="PF03159">
    <property type="entry name" value="XRN_N"/>
    <property type="match status" value="1"/>
</dbReference>
<feature type="domain" description="Exoribonuclease Xrn1 D2/D3" evidence="12">
    <location>
        <begin position="914"/>
        <end position="1141"/>
    </location>
</feature>
<name>U4L1K3_PYROM</name>
<feature type="region of interest" description="Disordered" evidence="7">
    <location>
        <begin position="1400"/>
        <end position="1467"/>
    </location>
</feature>
<evidence type="ECO:0000256" key="5">
    <source>
        <dbReference type="ARBA" id="ARBA00022839"/>
    </source>
</evidence>
<dbReference type="GO" id="GO:0004534">
    <property type="term" value="F:5'-3' RNA exonuclease activity"/>
    <property type="evidence" value="ECO:0007669"/>
    <property type="project" value="UniProtKB-ARBA"/>
</dbReference>
<feature type="compositionally biased region" description="Low complexity" evidence="7">
    <location>
        <begin position="1400"/>
        <end position="1422"/>
    </location>
</feature>
<dbReference type="InterPro" id="IPR041412">
    <property type="entry name" value="Xrn1_helical"/>
</dbReference>
<keyword evidence="6" id="KW-0963">Cytoplasm</keyword>
<evidence type="ECO:0000256" key="2">
    <source>
        <dbReference type="ARBA" id="ARBA00022664"/>
    </source>
</evidence>
<keyword evidence="4 6" id="KW-0378">Hydrolase</keyword>
<dbReference type="Pfam" id="PF17846">
    <property type="entry name" value="XRN_M"/>
    <property type="match status" value="1"/>
</dbReference>
<dbReference type="Gene3D" id="2.170.260.40">
    <property type="match status" value="1"/>
</dbReference>
<feature type="domain" description="5'-3' exoribonuclease 1 SH3-like" evidence="10">
    <location>
        <begin position="1168"/>
        <end position="1238"/>
    </location>
</feature>
<dbReference type="Gene3D" id="3.40.50.12390">
    <property type="match status" value="2"/>
</dbReference>
<dbReference type="STRING" id="1076935.U4L1K3"/>
<dbReference type="InterPro" id="IPR014722">
    <property type="entry name" value="Rib_uL2_dom2"/>
</dbReference>
<evidence type="ECO:0000256" key="7">
    <source>
        <dbReference type="SAM" id="MobiDB-lite"/>
    </source>
</evidence>
<dbReference type="GO" id="GO:0005634">
    <property type="term" value="C:nucleus"/>
    <property type="evidence" value="ECO:0007669"/>
    <property type="project" value="TreeGrafter"/>
</dbReference>
<dbReference type="FunFam" id="1.25.40.1050:FF:000002">
    <property type="entry name" value="5'-3' exoribonuclease"/>
    <property type="match status" value="1"/>
</dbReference>
<reference evidence="13 14" key="1">
    <citation type="journal article" date="2013" name="PLoS Genet.">
        <title>The genome and development-dependent transcriptomes of Pyronema confluens: a window into fungal evolution.</title>
        <authorList>
            <person name="Traeger S."/>
            <person name="Altegoer F."/>
            <person name="Freitag M."/>
            <person name="Gabaldon T."/>
            <person name="Kempken F."/>
            <person name="Kumar A."/>
            <person name="Marcet-Houben M."/>
            <person name="Poggeler S."/>
            <person name="Stajich J.E."/>
            <person name="Nowrousian M."/>
        </authorList>
    </citation>
    <scope>NUCLEOTIDE SEQUENCE [LARGE SCALE GENOMIC DNA]</scope>
    <source>
        <strain evidence="14">CBS 100304</strain>
        <tissue evidence="13">Vegetative mycelium</tissue>
    </source>
</reference>
<dbReference type="Gene3D" id="2.30.30.750">
    <property type="match status" value="1"/>
</dbReference>
<dbReference type="Proteomes" id="UP000018144">
    <property type="component" value="Unassembled WGS sequence"/>
</dbReference>
<evidence type="ECO:0000313" key="14">
    <source>
        <dbReference type="Proteomes" id="UP000018144"/>
    </source>
</evidence>
<dbReference type="InterPro" id="IPR027073">
    <property type="entry name" value="5_3_exoribonuclease"/>
</dbReference>
<feature type="region of interest" description="Disordered" evidence="7">
    <location>
        <begin position="1247"/>
        <end position="1378"/>
    </location>
</feature>
<evidence type="ECO:0000259" key="9">
    <source>
        <dbReference type="Pfam" id="PF17846"/>
    </source>
</evidence>
<keyword evidence="5 6" id="KW-0269">Exonuclease</keyword>
<sequence>MGVPKFFRWISERYPTISQLIGENGIPEFDNLYLDMNGIIHNCTHKDGQSAAFRMGEDKMFISIFNYIEHLYGKIKPKKVFFMAIDGVAPRAKMNQQRSRRFRTALDNEKALQEAIRKGVEMPKEEPFDSNCITPGTGFMARLTQQLKYFVAKKVSEDIEWQGVEIILSGHEVPGEGEHKIMEYIRLAKAQPDYNPNIRHCLYGLDADLIMLGLLSHDPHFCLLREEVTFGRASKEKSKELEHQNFYLMHLSVVREYLEHEFQDLKEPGVLSFPFDLERIIDDFILLAFFVGNDFLPNLPNLHINEGALALQFRTYKEVLPKCDGYINEHGVINLDRLRLLLDELSQFEQKLFLKENDDAKWLKGKGQHSTLAAIEAYETAKSSGKMVMTKDQMALFKQIKNWLNSQRKKDVAEPAILDLDAKYPARDRKFVEGLTYDLRIKCERILDDNGETHQQLSLPPRVDDGEDDDEEAESALLRVLHQYERAKVIDISPEQIEEDKQKRYNERFIQWKDEYYKGKFEFGLDDHEKMRALTENYVEGLQWVLYYYYRGVASWPWFYKYHYAPRISDIAKGLGANLNFELGQPFRPFEQLMGVLPDRSKKIVPEAYHKLMTSPDSPIIDFYPRDFELDMNGKKMEWEAVVKIPFIDQDRLLNAMRTVEHLLTEDERRRNDYGVTLKFTFDPHADYLYESSMSGVFPDIVHCRCTLNIYELPTLDGLDIIVGLCDGAKIGANALAGFPSLATLNHIGQLGFHGVNVFQQDSRQESMVITLENAYADGKVEEAKTMIGKRAFVGYPFLQEAKVNAVSDEMFKYVLGEDGQVVCVPHAPYELNNWKRKADTIENRYSKRMGIVTGPVEVIFHVDMLKGMRHTDEGALIKEYDRVPGVDTDYAAQTVVWDVTSEDQRYIEKAPLPIAEDFPVGTRAFFLGEYNFGRPLEVIGHHENTVDVWVHTMVKPGNAQGGQQRQPPPVKEPEFTKEIVRDAESITKYKPAYRLARELKINPLVLSKITSSFQAMVDGKRLNLGLNLKFEAKQRKVLGYSRKSEGGWEFSVKAEELIREYMIKFPQFFERLMANPNGDLYRDTDFYDPSESKAKIEEITNWLKSVDARGLERVPLEAEQLEAEVVMMIQEAIDSFDQGIADARRINKVPRKALLKPSDAEHRLADQRFTIGDRLVYVQESGKVPIGARGTVVGLTRTTRQTLLDVVWDITFMAGTTLGNRCSPFRGMTVPVSSVLNLTSRQLISSTKAGDRRANAVKPAQAPPPLTRSYVDATLGNVSNNAKPQPTLYPPPASLNGHQGRGRGGFRGRGGYAQNQNQSPQQQQQQQQQQNGGPANGPARGGFAPRGTTILSRRGGPPGQPQVMQRPRGEGVPGLVVPSPQQQIEQQFQQQIQQQVQQVQQSQQVQQPQRQPQGPQQQQFQNMPPPANFNRGRGRGRGSGARGRAAQFRGRGGAGAQPQGENGETQ</sequence>
<proteinExistence type="inferred from homology"/>
<dbReference type="CDD" id="cd18673">
    <property type="entry name" value="PIN_XRN1-2-like"/>
    <property type="match status" value="1"/>
</dbReference>
<dbReference type="EMBL" id="HF935494">
    <property type="protein sequence ID" value="CCX09747.1"/>
    <property type="molecule type" value="Genomic_DNA"/>
</dbReference>
<dbReference type="PANTHER" id="PTHR12341:SF7">
    <property type="entry name" value="5'-3' EXORIBONUCLEASE 1"/>
    <property type="match status" value="1"/>
</dbReference>
<feature type="compositionally biased region" description="Low complexity" evidence="7">
    <location>
        <begin position="1314"/>
        <end position="1348"/>
    </location>
</feature>
<comment type="function">
    <text evidence="6">Multifunctional protein that exhibits several independent functions at different levels of the cellular processes. 5'-3' exonuclease component of the nonsense-mediated mRNA decay (NMD) which is a highly conserved mRNA degradation pathway, an RNA surveillance system whose role is to identify and rid cells of mRNA with premature termination codons and thus prevents accumulation of potentially harmful truncated proteins.</text>
</comment>
<dbReference type="InterPro" id="IPR004859">
    <property type="entry name" value="Xrn1_N"/>
</dbReference>
<dbReference type="GO" id="GO:0003723">
    <property type="term" value="F:RNA binding"/>
    <property type="evidence" value="ECO:0007669"/>
    <property type="project" value="UniProtKB-KW"/>
</dbReference>
<evidence type="ECO:0000256" key="3">
    <source>
        <dbReference type="ARBA" id="ARBA00022722"/>
    </source>
</evidence>
<dbReference type="FunFam" id="3.40.50.12390:FF:000002">
    <property type="entry name" value="5'-3' exoribonuclease 1"/>
    <property type="match status" value="1"/>
</dbReference>
<dbReference type="Pfam" id="PF18334">
    <property type="entry name" value="XRN1_D2_D3"/>
    <property type="match status" value="1"/>
</dbReference>
<dbReference type="InterPro" id="IPR047007">
    <property type="entry name" value="XRN1_D1_sf"/>
</dbReference>
<dbReference type="InterPro" id="IPR040992">
    <property type="entry name" value="XRN1_D1"/>
</dbReference>
<feature type="domain" description="Xrn1 helical" evidence="9">
    <location>
        <begin position="275"/>
        <end position="677"/>
    </location>
</feature>
<comment type="subcellular location">
    <subcellularLocation>
        <location evidence="6">Cytoplasm</location>
    </subcellularLocation>
</comment>
<dbReference type="GO" id="GO:0016075">
    <property type="term" value="P:rRNA catabolic process"/>
    <property type="evidence" value="ECO:0007669"/>
    <property type="project" value="TreeGrafter"/>
</dbReference>
<evidence type="ECO:0000256" key="6">
    <source>
        <dbReference type="PIRNR" id="PIRNR006743"/>
    </source>
</evidence>
<evidence type="ECO:0000259" key="10">
    <source>
        <dbReference type="Pfam" id="PF18129"/>
    </source>
</evidence>
<dbReference type="GO" id="GO:0000184">
    <property type="term" value="P:nuclear-transcribed mRNA catabolic process, nonsense-mediated decay"/>
    <property type="evidence" value="ECO:0007669"/>
    <property type="project" value="UniProtKB-KW"/>
</dbReference>
<dbReference type="GO" id="GO:0006397">
    <property type="term" value="P:mRNA processing"/>
    <property type="evidence" value="ECO:0007669"/>
    <property type="project" value="UniProtKB-KW"/>
</dbReference>
<dbReference type="Gene3D" id="1.25.40.1050">
    <property type="match status" value="1"/>
</dbReference>
<evidence type="ECO:0000256" key="4">
    <source>
        <dbReference type="ARBA" id="ARBA00022801"/>
    </source>
</evidence>
<dbReference type="Pfam" id="PF18129">
    <property type="entry name" value="SH3_12"/>
    <property type="match status" value="1"/>
</dbReference>
<dbReference type="PIRSF" id="PIRSF006743">
    <property type="entry name" value="Exonuclease_Xnr1"/>
    <property type="match status" value="1"/>
</dbReference>
<dbReference type="GO" id="GO:0005737">
    <property type="term" value="C:cytoplasm"/>
    <property type="evidence" value="ECO:0007669"/>
    <property type="project" value="UniProtKB-SubCell"/>
</dbReference>
<organism evidence="13 14">
    <name type="scientific">Pyronema omphalodes (strain CBS 100304)</name>
    <name type="common">Pyronema confluens</name>
    <dbReference type="NCBI Taxonomy" id="1076935"/>
    <lineage>
        <taxon>Eukaryota</taxon>
        <taxon>Fungi</taxon>
        <taxon>Dikarya</taxon>
        <taxon>Ascomycota</taxon>
        <taxon>Pezizomycotina</taxon>
        <taxon>Pezizomycetes</taxon>
        <taxon>Pezizales</taxon>
        <taxon>Pyronemataceae</taxon>
        <taxon>Pyronema</taxon>
    </lineage>
</organism>
<evidence type="ECO:0000256" key="1">
    <source>
        <dbReference type="ARBA" id="ARBA00006994"/>
    </source>
</evidence>
<evidence type="ECO:0000259" key="11">
    <source>
        <dbReference type="Pfam" id="PF18332"/>
    </source>
</evidence>
<keyword evidence="14" id="KW-1185">Reference proteome</keyword>
<keyword evidence="6" id="KW-0694">RNA-binding</keyword>
<dbReference type="InterPro" id="IPR016494">
    <property type="entry name" value="5_3_exoribonuclease_1"/>
</dbReference>
<dbReference type="eggNOG" id="KOG2045">
    <property type="taxonomic scope" value="Eukaryota"/>
</dbReference>
<keyword evidence="6" id="KW-0866">Nonsense-mediated mRNA decay</keyword>
<keyword evidence="2" id="KW-0507">mRNA processing</keyword>
<dbReference type="Pfam" id="PF18332">
    <property type="entry name" value="XRN1_D1"/>
    <property type="match status" value="1"/>
</dbReference>
<accession>U4L1K3</accession>
<protein>
    <recommendedName>
        <fullName evidence="6">5'-3' exoribonuclease 1</fullName>
        <ecNumber evidence="6">3.1.13.-</ecNumber>
    </recommendedName>
</protein>
<dbReference type="OrthoDB" id="372487at2759"/>
<dbReference type="OMA" id="VASWPWF"/>
<evidence type="ECO:0000259" key="12">
    <source>
        <dbReference type="Pfam" id="PF18334"/>
    </source>
</evidence>
<dbReference type="PANTHER" id="PTHR12341">
    <property type="entry name" value="5'-&gt;3' EXORIBONUCLEASE"/>
    <property type="match status" value="1"/>
</dbReference>
<comment type="similarity">
    <text evidence="1">Belongs to the 5'-3' exonuclease family. XRN2/RAT1 subfamily.</text>
</comment>
<feature type="domain" description="5'-3' exoribonuclease 1 D1" evidence="11">
    <location>
        <begin position="724"/>
        <end position="910"/>
    </location>
</feature>
<dbReference type="InterPro" id="IPR047008">
    <property type="entry name" value="XRN1_SH3_sf"/>
</dbReference>
<evidence type="ECO:0000313" key="13">
    <source>
        <dbReference type="EMBL" id="CCX09747.1"/>
    </source>
</evidence>
<evidence type="ECO:0000259" key="8">
    <source>
        <dbReference type="Pfam" id="PF03159"/>
    </source>
</evidence>
<dbReference type="EC" id="3.1.13.-" evidence="6"/>
<dbReference type="Gene3D" id="2.30.30.30">
    <property type="match status" value="1"/>
</dbReference>
<keyword evidence="3 6" id="KW-0540">Nuclease</keyword>
<dbReference type="InterPro" id="IPR041385">
    <property type="entry name" value="SH3_12"/>
</dbReference>
<dbReference type="InterPro" id="IPR041106">
    <property type="entry name" value="XRN1_D2_D3"/>
</dbReference>